<keyword evidence="6" id="KW-0653">Protein transport</keyword>
<keyword evidence="5" id="KW-1000">Mitochondrion outer membrane</keyword>
<keyword evidence="11" id="KW-0675">Receptor</keyword>
<keyword evidence="4 13" id="KW-0812">Transmembrane</keyword>
<feature type="compositionally biased region" description="Low complexity" evidence="12">
    <location>
        <begin position="1"/>
        <end position="16"/>
    </location>
</feature>
<keyword evidence="15" id="KW-1185">Reference proteome</keyword>
<evidence type="ECO:0000256" key="7">
    <source>
        <dbReference type="ARBA" id="ARBA00022989"/>
    </source>
</evidence>
<evidence type="ECO:0000256" key="10">
    <source>
        <dbReference type="ARBA" id="ARBA00023136"/>
    </source>
</evidence>
<evidence type="ECO:0000256" key="5">
    <source>
        <dbReference type="ARBA" id="ARBA00022787"/>
    </source>
</evidence>
<dbReference type="Proteomes" id="UP000823775">
    <property type="component" value="Unassembled WGS sequence"/>
</dbReference>
<evidence type="ECO:0000313" key="14">
    <source>
        <dbReference type="EMBL" id="MCD9643123.1"/>
    </source>
</evidence>
<reference evidence="14 15" key="1">
    <citation type="journal article" date="2021" name="BMC Genomics">
        <title>Datura genome reveals duplications of psychoactive alkaloid biosynthetic genes and high mutation rate following tissue culture.</title>
        <authorList>
            <person name="Rajewski A."/>
            <person name="Carter-House D."/>
            <person name="Stajich J."/>
            <person name="Litt A."/>
        </authorList>
    </citation>
    <scope>NUCLEOTIDE SEQUENCE [LARGE SCALE GENOMIC DNA]</scope>
    <source>
        <strain evidence="14">AR-01</strain>
    </source>
</reference>
<accession>A0ABS8V7H0</accession>
<evidence type="ECO:0000256" key="8">
    <source>
        <dbReference type="ARBA" id="ARBA00023010"/>
    </source>
</evidence>
<evidence type="ECO:0000256" key="11">
    <source>
        <dbReference type="ARBA" id="ARBA00023170"/>
    </source>
</evidence>
<dbReference type="CDD" id="cd22884">
    <property type="entry name" value="TOM22"/>
    <property type="match status" value="1"/>
</dbReference>
<dbReference type="PANTHER" id="PTHR46867:SF7">
    <property type="entry name" value="MITOCHONDRIAL IMPORT RECEPTOR SUBUNIT TOM22 HOMOLOG 2"/>
    <property type="match status" value="1"/>
</dbReference>
<evidence type="ECO:0000256" key="13">
    <source>
        <dbReference type="SAM" id="Phobius"/>
    </source>
</evidence>
<dbReference type="PANTHER" id="PTHR46867">
    <property type="entry name" value="MITOCHONDRIAL IMPORT RECEPTOR SUBUNIT TOM9-2"/>
    <property type="match status" value="1"/>
</dbReference>
<dbReference type="Pfam" id="PF04281">
    <property type="entry name" value="Tom22"/>
    <property type="match status" value="1"/>
</dbReference>
<evidence type="ECO:0000256" key="2">
    <source>
        <dbReference type="ARBA" id="ARBA00009874"/>
    </source>
</evidence>
<evidence type="ECO:0000256" key="12">
    <source>
        <dbReference type="SAM" id="MobiDB-lite"/>
    </source>
</evidence>
<keyword evidence="7 13" id="KW-1133">Transmembrane helix</keyword>
<sequence length="119" mass="12373">MAPVGGKRLSLSGSSSSKDDGVLARVSRSSIVTKGKQAACGATYVGKKIAKSTGKAAWLVATTFLVLGLPLIIVMDREQQLNDLDLQQASLLGAPPASVVAPQKLAFLVLPLPQLLHPK</sequence>
<gene>
    <name evidence="14" type="ORF">HAX54_030276</name>
</gene>
<evidence type="ECO:0000256" key="3">
    <source>
        <dbReference type="ARBA" id="ARBA00022448"/>
    </source>
</evidence>
<evidence type="ECO:0000256" key="6">
    <source>
        <dbReference type="ARBA" id="ARBA00022927"/>
    </source>
</evidence>
<proteinExistence type="inferred from homology"/>
<comment type="subcellular location">
    <subcellularLocation>
        <location evidence="1">Mitochondrion outer membrane</location>
        <topology evidence="1">Single-pass membrane protein</topology>
    </subcellularLocation>
</comment>
<feature type="transmembrane region" description="Helical" evidence="13">
    <location>
        <begin position="56"/>
        <end position="75"/>
    </location>
</feature>
<evidence type="ECO:0000256" key="9">
    <source>
        <dbReference type="ARBA" id="ARBA00023128"/>
    </source>
</evidence>
<organism evidence="14 15">
    <name type="scientific">Datura stramonium</name>
    <name type="common">Jimsonweed</name>
    <name type="synonym">Common thornapple</name>
    <dbReference type="NCBI Taxonomy" id="4076"/>
    <lineage>
        <taxon>Eukaryota</taxon>
        <taxon>Viridiplantae</taxon>
        <taxon>Streptophyta</taxon>
        <taxon>Embryophyta</taxon>
        <taxon>Tracheophyta</taxon>
        <taxon>Spermatophyta</taxon>
        <taxon>Magnoliopsida</taxon>
        <taxon>eudicotyledons</taxon>
        <taxon>Gunneridae</taxon>
        <taxon>Pentapetalae</taxon>
        <taxon>asterids</taxon>
        <taxon>lamiids</taxon>
        <taxon>Solanales</taxon>
        <taxon>Solanaceae</taxon>
        <taxon>Solanoideae</taxon>
        <taxon>Datureae</taxon>
        <taxon>Datura</taxon>
    </lineage>
</organism>
<evidence type="ECO:0000256" key="1">
    <source>
        <dbReference type="ARBA" id="ARBA00004572"/>
    </source>
</evidence>
<dbReference type="InterPro" id="IPR005683">
    <property type="entry name" value="Tom22"/>
</dbReference>
<protein>
    <submittedName>
        <fullName evidence="14">Uncharacterized protein</fullName>
    </submittedName>
</protein>
<evidence type="ECO:0000256" key="4">
    <source>
        <dbReference type="ARBA" id="ARBA00022692"/>
    </source>
</evidence>
<keyword evidence="8" id="KW-0811">Translocation</keyword>
<name>A0ABS8V7H0_DATST</name>
<keyword evidence="3" id="KW-0813">Transport</keyword>
<keyword evidence="10 13" id="KW-0472">Membrane</keyword>
<evidence type="ECO:0000313" key="15">
    <source>
        <dbReference type="Proteomes" id="UP000823775"/>
    </source>
</evidence>
<feature type="region of interest" description="Disordered" evidence="12">
    <location>
        <begin position="1"/>
        <end position="22"/>
    </location>
</feature>
<dbReference type="EMBL" id="JACEIK010003788">
    <property type="protein sequence ID" value="MCD9643123.1"/>
    <property type="molecule type" value="Genomic_DNA"/>
</dbReference>
<keyword evidence="9" id="KW-0496">Mitochondrion</keyword>
<comment type="caution">
    <text evidence="14">The sequence shown here is derived from an EMBL/GenBank/DDBJ whole genome shotgun (WGS) entry which is preliminary data.</text>
</comment>
<comment type="similarity">
    <text evidence="2">Belongs to the Tom22 family.</text>
</comment>
<dbReference type="InterPro" id="IPR017411">
    <property type="entry name" value="Tom22_pln"/>
</dbReference>